<evidence type="ECO:0000313" key="4">
    <source>
        <dbReference type="Proteomes" id="UP001180489"/>
    </source>
</evidence>
<dbReference type="InterPro" id="IPR036388">
    <property type="entry name" value="WH-like_DNA-bd_sf"/>
</dbReference>
<feature type="domain" description="Initiator Rep protein WH1" evidence="2">
    <location>
        <begin position="2"/>
        <end position="32"/>
    </location>
</feature>
<evidence type="ECO:0000313" key="3">
    <source>
        <dbReference type="EMBL" id="MDT0478162.1"/>
    </source>
</evidence>
<dbReference type="Proteomes" id="UP001180489">
    <property type="component" value="Unassembled WGS sequence"/>
</dbReference>
<reference evidence="3" key="1">
    <citation type="submission" date="2024-05" db="EMBL/GenBank/DDBJ databases">
        <title>30 novel species of actinomycetes from the DSMZ collection.</title>
        <authorList>
            <person name="Nouioui I."/>
        </authorList>
    </citation>
    <scope>NUCLEOTIDE SEQUENCE</scope>
    <source>
        <strain evidence="3">DSM 41014</strain>
    </source>
</reference>
<keyword evidence="4" id="KW-1185">Reference proteome</keyword>
<feature type="non-terminal residue" evidence="3">
    <location>
        <position position="175"/>
    </location>
</feature>
<dbReference type="Gene3D" id="1.10.10.10">
    <property type="entry name" value="Winged helix-like DNA-binding domain superfamily/Winged helix DNA-binding domain"/>
    <property type="match status" value="1"/>
</dbReference>
<sequence length="175" mass="20533">MTQLEKHFTSYQLEQVKDLSSIYAIRLYELMMQWRATGKTQQIPIDELRHKLGIEPDQYQKMSNFKDKVLDVAINQINEHTDIKASYEQHKEGRSITGFTFTFKPKQKPKAKADEVSRDDKTGDLFNHGLTDAQLNKIAWTKQFELDYNHLISQTDAVNQDKKAWVNKMIELMHT</sequence>
<protein>
    <submittedName>
        <fullName evidence="3">RepB family plasmid replication initiator protein</fullName>
    </submittedName>
</protein>
<organism evidence="3 4">
    <name type="scientific">Streptomyces hintoniae</name>
    <dbReference type="NCBI Taxonomy" id="3075521"/>
    <lineage>
        <taxon>Bacteria</taxon>
        <taxon>Bacillati</taxon>
        <taxon>Actinomycetota</taxon>
        <taxon>Actinomycetes</taxon>
        <taxon>Kitasatosporales</taxon>
        <taxon>Streptomycetaceae</taxon>
        <taxon>Streptomyces</taxon>
    </lineage>
</organism>
<proteinExistence type="inferred from homology"/>
<evidence type="ECO:0000256" key="1">
    <source>
        <dbReference type="ARBA" id="ARBA00038283"/>
    </source>
</evidence>
<dbReference type="Pfam" id="PF01051">
    <property type="entry name" value="Rep3_N"/>
    <property type="match status" value="1"/>
</dbReference>
<dbReference type="EMBL" id="JAVRFF010000180">
    <property type="protein sequence ID" value="MDT0478162.1"/>
    <property type="molecule type" value="Genomic_DNA"/>
</dbReference>
<accession>A0ABU2UXY8</accession>
<dbReference type="SUPFAM" id="SSF46785">
    <property type="entry name" value="Winged helix' DNA-binding domain"/>
    <property type="match status" value="1"/>
</dbReference>
<comment type="similarity">
    <text evidence="1">Belongs to the initiator RepB protein family.</text>
</comment>
<gene>
    <name evidence="3" type="ORF">RM863_39255</name>
</gene>
<evidence type="ECO:0000259" key="2">
    <source>
        <dbReference type="Pfam" id="PF01051"/>
    </source>
</evidence>
<dbReference type="InterPro" id="IPR036390">
    <property type="entry name" value="WH_DNA-bd_sf"/>
</dbReference>
<dbReference type="InterPro" id="IPR000525">
    <property type="entry name" value="Initiator_Rep_WH1"/>
</dbReference>
<name>A0ABU2UXY8_9ACTN</name>
<comment type="caution">
    <text evidence="3">The sequence shown here is derived from an EMBL/GenBank/DDBJ whole genome shotgun (WGS) entry which is preliminary data.</text>
</comment>
<dbReference type="Pfam" id="PF21205">
    <property type="entry name" value="Rep3_C"/>
    <property type="match status" value="1"/>
</dbReference>